<proteinExistence type="predicted"/>
<dbReference type="InterPro" id="IPR023614">
    <property type="entry name" value="Porin_dom_sf"/>
</dbReference>
<sequence length="402" mass="44318">MRKKPLLLSCLLACSSLHLFAQHTDSVRVTSPSEATITQPEIPATGALSISGYVDAYYFNNFNNPQSGVNRGRIFDLPANNFALGLVQTMITYTYGKSKVVADLTYGPNADLGNFGNYRSLNTNQDNITSSSFAIKQAYLSYNLTDKLAFTIGQYGTHIGYELIDAPLNFNYSLSYLFGNGPFYHTGAKLDYAVNDKLGLMLGVVNGWDMLMDFNKQKSVTAQVHLTPTEGFHVYANYIGGDEHDGKSYFGTIKGCRTDLWDITTSYQISEKVKFGLNAAYGSFSSGAAVIDETDPYSDDASWKGAAVYLNIAASDKFGLGLRAERFEDPRGVRYFGPFKGNEFTLTGDIKLADGHFNLKPEFRIDTAKDKFFEDTNGNFSKKSQVTLGAAFVYTFDFSPGK</sequence>
<reference evidence="2 3" key="1">
    <citation type="submission" date="2019-07" db="EMBL/GenBank/DDBJ databases">
        <title>Whole genome shotgun sequence of Adhaeribacter aerolatus NBRC 106133.</title>
        <authorList>
            <person name="Hosoyama A."/>
            <person name="Uohara A."/>
            <person name="Ohji S."/>
            <person name="Ichikawa N."/>
        </authorList>
    </citation>
    <scope>NUCLEOTIDE SEQUENCE [LARGE SCALE GENOMIC DNA]</scope>
    <source>
        <strain evidence="2 3">NBRC 106133</strain>
    </source>
</reference>
<feature type="signal peptide" evidence="1">
    <location>
        <begin position="1"/>
        <end position="21"/>
    </location>
</feature>
<dbReference type="EMBL" id="BJYS01000017">
    <property type="protein sequence ID" value="GEO04725.1"/>
    <property type="molecule type" value="Genomic_DNA"/>
</dbReference>
<dbReference type="Gene3D" id="2.40.160.10">
    <property type="entry name" value="Porin"/>
    <property type="match status" value="1"/>
</dbReference>
<accession>A0A512AYC7</accession>
<keyword evidence="3" id="KW-1185">Reference proteome</keyword>
<keyword evidence="1" id="KW-0732">Signal</keyword>
<feature type="chain" id="PRO_5022205542" description="Porin" evidence="1">
    <location>
        <begin position="22"/>
        <end position="402"/>
    </location>
</feature>
<protein>
    <recommendedName>
        <fullName evidence="4">Porin</fullName>
    </recommendedName>
</protein>
<evidence type="ECO:0000313" key="3">
    <source>
        <dbReference type="Proteomes" id="UP000321532"/>
    </source>
</evidence>
<evidence type="ECO:0000256" key="1">
    <source>
        <dbReference type="SAM" id="SignalP"/>
    </source>
</evidence>
<evidence type="ECO:0000313" key="2">
    <source>
        <dbReference type="EMBL" id="GEO04725.1"/>
    </source>
</evidence>
<dbReference type="InterPro" id="IPR011486">
    <property type="entry name" value="BBP2"/>
</dbReference>
<evidence type="ECO:0008006" key="4">
    <source>
        <dbReference type="Google" id="ProtNLM"/>
    </source>
</evidence>
<dbReference type="Pfam" id="PF07642">
    <property type="entry name" value="BBP2"/>
    <property type="match status" value="1"/>
</dbReference>
<name>A0A512AYC7_9BACT</name>
<dbReference type="SUPFAM" id="SSF56935">
    <property type="entry name" value="Porins"/>
    <property type="match status" value="1"/>
</dbReference>
<dbReference type="Proteomes" id="UP000321532">
    <property type="component" value="Unassembled WGS sequence"/>
</dbReference>
<comment type="caution">
    <text evidence="2">The sequence shown here is derived from an EMBL/GenBank/DDBJ whole genome shotgun (WGS) entry which is preliminary data.</text>
</comment>
<dbReference type="OrthoDB" id="1114561at2"/>
<dbReference type="RefSeq" id="WP_146897993.1">
    <property type="nucleotide sequence ID" value="NZ_BJYS01000017.1"/>
</dbReference>
<organism evidence="2 3">
    <name type="scientific">Adhaeribacter aerolatus</name>
    <dbReference type="NCBI Taxonomy" id="670289"/>
    <lineage>
        <taxon>Bacteria</taxon>
        <taxon>Pseudomonadati</taxon>
        <taxon>Bacteroidota</taxon>
        <taxon>Cytophagia</taxon>
        <taxon>Cytophagales</taxon>
        <taxon>Hymenobacteraceae</taxon>
        <taxon>Adhaeribacter</taxon>
    </lineage>
</organism>
<gene>
    <name evidence="2" type="ORF">AAE02nite_23890</name>
</gene>
<dbReference type="AlphaFoldDB" id="A0A512AYC7"/>